<dbReference type="EMBL" id="BART01011778">
    <property type="protein sequence ID" value="GAG88795.1"/>
    <property type="molecule type" value="Genomic_DNA"/>
</dbReference>
<reference evidence="1" key="1">
    <citation type="journal article" date="2014" name="Front. Microbiol.">
        <title>High frequency of phylogenetically diverse reductive dehalogenase-homologous genes in deep subseafloor sedimentary metagenomes.</title>
        <authorList>
            <person name="Kawai M."/>
            <person name="Futagami T."/>
            <person name="Toyoda A."/>
            <person name="Takaki Y."/>
            <person name="Nishi S."/>
            <person name="Hori S."/>
            <person name="Arai W."/>
            <person name="Tsubouchi T."/>
            <person name="Morono Y."/>
            <person name="Uchiyama I."/>
            <person name="Ito T."/>
            <person name="Fujiyama A."/>
            <person name="Inagaki F."/>
            <person name="Takami H."/>
        </authorList>
    </citation>
    <scope>NUCLEOTIDE SEQUENCE</scope>
    <source>
        <strain evidence="1">Expedition CK06-06</strain>
    </source>
</reference>
<protein>
    <submittedName>
        <fullName evidence="1">Uncharacterized protein</fullName>
    </submittedName>
</protein>
<organism evidence="1">
    <name type="scientific">marine sediment metagenome</name>
    <dbReference type="NCBI Taxonomy" id="412755"/>
    <lineage>
        <taxon>unclassified sequences</taxon>
        <taxon>metagenomes</taxon>
        <taxon>ecological metagenomes</taxon>
    </lineage>
</organism>
<proteinExistence type="predicted"/>
<comment type="caution">
    <text evidence="1">The sequence shown here is derived from an EMBL/GenBank/DDBJ whole genome shotgun (WGS) entry which is preliminary data.</text>
</comment>
<dbReference type="AlphaFoldDB" id="X1B1G8"/>
<sequence>MVTQTSVQNAETIQFGSGKFEYSIDAGINWIDLGAMRNIIFTESWEEVEVMSDNAGIIKQGIKNQIATIAGDLMELDLEKIDALRGGIDIFTEDPGVSKKIESGGLHTQTPIQVKVTNEDESANIFRITLFKVTAI</sequence>
<name>X1B1G8_9ZZZZ</name>
<accession>X1B1G8</accession>
<feature type="non-terminal residue" evidence="1">
    <location>
        <position position="136"/>
    </location>
</feature>
<gene>
    <name evidence="1" type="ORF">S01H4_24902</name>
</gene>
<evidence type="ECO:0000313" key="1">
    <source>
        <dbReference type="EMBL" id="GAG88795.1"/>
    </source>
</evidence>